<gene>
    <name evidence="2" type="ORF">OSH00_03420</name>
</gene>
<keyword evidence="1" id="KW-1133">Transmembrane helix</keyword>
<dbReference type="Gene3D" id="3.30.110.190">
    <property type="match status" value="1"/>
</dbReference>
<sequence>MEIKDLSGLGSYAPIIHELYKDMAQPAARNVGLALGAITSVGLFLHLLTSWGTDRLNICLKNNLEKYADRMKAVPLENVTEAPPEIAIPIIEKLSYVTNEDLRNLYIELLAKASINDLNSTAHPSFVNIINSLSPDEAIILRDLHNTKKKSIPCIEVRLLDSNKNSSSRMTPYYTKYDNDLELTYSENASAYISNLIGLGILQSSDMVLKKIKDYNKLEKIVNKEYDLAKNKLNDEELEYSSKYRKLILTKMQVFITPFGELFLEAILSSKIDINDSVN</sequence>
<proteinExistence type="predicted"/>
<dbReference type="EMBL" id="JAPKMY010000001">
    <property type="protein sequence ID" value="MCX5466788.1"/>
    <property type="molecule type" value="Genomic_DNA"/>
</dbReference>
<dbReference type="RefSeq" id="WP_266129230.1">
    <property type="nucleotide sequence ID" value="NZ_JAPKMY010000001.1"/>
</dbReference>
<feature type="transmembrane region" description="Helical" evidence="1">
    <location>
        <begin position="31"/>
        <end position="52"/>
    </location>
</feature>
<dbReference type="Pfam" id="PF14337">
    <property type="entry name" value="Abi_alpha"/>
    <property type="match status" value="1"/>
</dbReference>
<dbReference type="Proteomes" id="UP001146019">
    <property type="component" value="Unassembled WGS sequence"/>
</dbReference>
<keyword evidence="3" id="KW-1185">Reference proteome</keyword>
<evidence type="ECO:0000313" key="3">
    <source>
        <dbReference type="Proteomes" id="UP001146019"/>
    </source>
</evidence>
<protein>
    <submittedName>
        <fullName evidence="2">DUF4393 domain-containing protein</fullName>
    </submittedName>
</protein>
<comment type="caution">
    <text evidence="2">The sequence shown here is derived from an EMBL/GenBank/DDBJ whole genome shotgun (WGS) entry which is preliminary data.</text>
</comment>
<keyword evidence="1" id="KW-0812">Transmembrane</keyword>
<evidence type="ECO:0000313" key="2">
    <source>
        <dbReference type="EMBL" id="MCX5466788.1"/>
    </source>
</evidence>
<keyword evidence="1" id="KW-0472">Membrane</keyword>
<evidence type="ECO:0000256" key="1">
    <source>
        <dbReference type="SAM" id="Phobius"/>
    </source>
</evidence>
<dbReference type="AlphaFoldDB" id="A0A9X3DRL8"/>
<name>A0A9X3DRL8_9GAMM</name>
<organism evidence="2 3">
    <name type="scientific">Acinetobacter nematophilus</name>
    <dbReference type="NCBI Taxonomy" id="2994642"/>
    <lineage>
        <taxon>Bacteria</taxon>
        <taxon>Pseudomonadati</taxon>
        <taxon>Pseudomonadota</taxon>
        <taxon>Gammaproteobacteria</taxon>
        <taxon>Moraxellales</taxon>
        <taxon>Moraxellaceae</taxon>
        <taxon>Acinetobacter</taxon>
    </lineage>
</organism>
<reference evidence="2" key="1">
    <citation type="submission" date="2022-11" db="EMBL/GenBank/DDBJ databases">
        <title>Biodiversity and phylogenetic relationships of bacteria.</title>
        <authorList>
            <person name="Machado R.A.R."/>
            <person name="Bhat A."/>
            <person name="Loulou A."/>
            <person name="Kallel S."/>
        </authorList>
    </citation>
    <scope>NUCLEOTIDE SEQUENCE</scope>
    <source>
        <strain evidence="2">A-IN1</strain>
    </source>
</reference>
<dbReference type="InterPro" id="IPR025506">
    <property type="entry name" value="Abi_alpha"/>
</dbReference>
<accession>A0A9X3DRL8</accession>